<dbReference type="Gene3D" id="3.60.10.10">
    <property type="entry name" value="Endonuclease/exonuclease/phosphatase"/>
    <property type="match status" value="1"/>
</dbReference>
<dbReference type="GeneTree" id="ENSGT01070000253955"/>
<proteinExistence type="predicted"/>
<evidence type="ECO:0008006" key="2">
    <source>
        <dbReference type="Google" id="ProtNLM"/>
    </source>
</evidence>
<protein>
    <recommendedName>
        <fullName evidence="2">Endonuclease/exonuclease/phosphatase domain-containing protein</fullName>
    </recommendedName>
</protein>
<dbReference type="SUPFAM" id="SSF56219">
    <property type="entry name" value="DNase I-like"/>
    <property type="match status" value="1"/>
</dbReference>
<reference evidence="1" key="2">
    <citation type="submission" date="2021-03" db="UniProtKB">
        <authorList>
            <consortium name="Ensembl"/>
        </authorList>
    </citation>
    <scope>IDENTIFICATION</scope>
</reference>
<dbReference type="AlphaFoldDB" id="A0A803JHT1"/>
<evidence type="ECO:0000313" key="1">
    <source>
        <dbReference type="Ensembl" id="ENSXETP00000107496"/>
    </source>
</evidence>
<dbReference type="InParanoid" id="A0A803JHT1"/>
<dbReference type="InterPro" id="IPR036691">
    <property type="entry name" value="Endo/exonu/phosph_ase_sf"/>
</dbReference>
<name>A0A803JHT1_XENTR</name>
<reference evidence="1" key="1">
    <citation type="journal article" date="2010" name="Science">
        <title>The genome of the Western clawed frog Xenopus tropicalis.</title>
        <authorList>
            <person name="Hellsten U."/>
            <person name="Harland R.M."/>
            <person name="Gilchrist M.J."/>
            <person name="Hendrix D."/>
            <person name="Jurka J."/>
            <person name="Kapitonov V."/>
            <person name="Ovcharenko I."/>
            <person name="Putnam N.H."/>
            <person name="Shu S."/>
            <person name="Taher L."/>
            <person name="Blitz I.L."/>
            <person name="Blumberg B."/>
            <person name="Dichmann D.S."/>
            <person name="Dubchak I."/>
            <person name="Amaya E."/>
            <person name="Detter J.C."/>
            <person name="Fletcher R."/>
            <person name="Gerhard D.S."/>
            <person name="Goodstein D."/>
            <person name="Graves T."/>
            <person name="Grigoriev I.V."/>
            <person name="Grimwood J."/>
            <person name="Kawashima T."/>
            <person name="Lindquist E."/>
            <person name="Lucas S.M."/>
            <person name="Mead P.E."/>
            <person name="Mitros T."/>
            <person name="Ogino H."/>
            <person name="Ohta Y."/>
            <person name="Poliakov A.V."/>
            <person name="Pollet N."/>
            <person name="Robert J."/>
            <person name="Salamov A."/>
            <person name="Sater A.K."/>
            <person name="Schmutz J."/>
            <person name="Terry A."/>
            <person name="Vize P.D."/>
            <person name="Warren W.C."/>
            <person name="Wells D."/>
            <person name="Wills A."/>
            <person name="Wilson R.K."/>
            <person name="Zimmerman L.B."/>
            <person name="Zorn A.M."/>
            <person name="Grainger R."/>
            <person name="Grammer T."/>
            <person name="Khokha M.K."/>
            <person name="Richardson P.M."/>
            <person name="Rokhsar D.S."/>
        </authorList>
    </citation>
    <scope>NUCLEOTIDE SEQUENCE [LARGE SCALE GENOMIC DNA]</scope>
    <source>
        <strain evidence="1">Nigerian</strain>
    </source>
</reference>
<dbReference type="Ensembl" id="ENSXETT00000110692">
    <property type="protein sequence ID" value="ENSXETP00000107496"/>
    <property type="gene ID" value="ENSXETG00000049048"/>
</dbReference>
<organism evidence="1">
    <name type="scientific">Xenopus tropicalis</name>
    <name type="common">Western clawed frog</name>
    <name type="synonym">Silurana tropicalis</name>
    <dbReference type="NCBI Taxonomy" id="8364"/>
    <lineage>
        <taxon>Eukaryota</taxon>
        <taxon>Metazoa</taxon>
        <taxon>Chordata</taxon>
        <taxon>Craniata</taxon>
        <taxon>Vertebrata</taxon>
        <taxon>Euteleostomi</taxon>
        <taxon>Amphibia</taxon>
        <taxon>Batrachia</taxon>
        <taxon>Anura</taxon>
        <taxon>Pipoidea</taxon>
        <taxon>Pipidae</taxon>
        <taxon>Xenopodinae</taxon>
        <taxon>Xenopus</taxon>
        <taxon>Silurana</taxon>
    </lineage>
</organism>
<sequence length="158" mass="18010">MAKLGIYSIWFYSNNPNQKTKRVAVALRKNIDFQLIDTLTDQEGRFILIKGLLYHTLCTIGSIYLPNKNQNRTLSQIAHKIKEFGEGILIIGGDINLPINPPQDTSKGYSTIPYPKLKKGLKIIQSLRLIDTWRFMNPTTKQFSHYPPPPPPKTAMLD</sequence>
<accession>A0A803JHT1</accession>